<dbReference type="OrthoDB" id="9814075at2"/>
<evidence type="ECO:0000313" key="5">
    <source>
        <dbReference type="Proteomes" id="UP000261166"/>
    </source>
</evidence>
<evidence type="ECO:0000259" key="1">
    <source>
        <dbReference type="Pfam" id="PF14512"/>
    </source>
</evidence>
<dbReference type="AlphaFoldDB" id="A0A3E3I883"/>
<reference evidence="2 5" key="1">
    <citation type="submission" date="2018-08" db="EMBL/GenBank/DDBJ databases">
        <title>A genome reference for cultivated species of the human gut microbiota.</title>
        <authorList>
            <person name="Zou Y."/>
            <person name="Xue W."/>
            <person name="Luo G."/>
        </authorList>
    </citation>
    <scope>NUCLEOTIDE SEQUENCE [LARGE SCALE GENOMIC DNA]</scope>
    <source>
        <strain evidence="3 5">AF26-4BH</strain>
        <strain evidence="2">TF05-5AC</strain>
    </source>
</reference>
<dbReference type="GeneID" id="97986904"/>
<organism evidence="2 4">
    <name type="scientific">Eisenbergiella massiliensis</name>
    <dbReference type="NCBI Taxonomy" id="1720294"/>
    <lineage>
        <taxon>Bacteria</taxon>
        <taxon>Bacillati</taxon>
        <taxon>Bacillota</taxon>
        <taxon>Clostridia</taxon>
        <taxon>Lachnospirales</taxon>
        <taxon>Lachnospiraceae</taxon>
        <taxon>Eisenbergiella</taxon>
    </lineage>
</organism>
<dbReference type="GO" id="GO:0016491">
    <property type="term" value="F:oxidoreductase activity"/>
    <property type="evidence" value="ECO:0007669"/>
    <property type="project" value="InterPro"/>
</dbReference>
<gene>
    <name evidence="3" type="ORF">DWY69_26295</name>
    <name evidence="2" type="ORF">DXC51_08435</name>
</gene>
<accession>A0A3E3I883</accession>
<dbReference type="Pfam" id="PF14512">
    <property type="entry name" value="TM1586_NiRdase"/>
    <property type="match status" value="1"/>
</dbReference>
<name>A0A3E3I883_9FIRM</name>
<protein>
    <submittedName>
        <fullName evidence="2">Nitroreductase</fullName>
    </submittedName>
</protein>
<dbReference type="Gene3D" id="3.40.109.10">
    <property type="entry name" value="NADH Oxidase"/>
    <property type="match status" value="1"/>
</dbReference>
<feature type="domain" description="Putative nitroreductase TM1586" evidence="1">
    <location>
        <begin position="6"/>
        <end position="217"/>
    </location>
</feature>
<evidence type="ECO:0000313" key="4">
    <source>
        <dbReference type="Proteomes" id="UP000260812"/>
    </source>
</evidence>
<evidence type="ECO:0000313" key="2">
    <source>
        <dbReference type="EMBL" id="RGE62606.1"/>
    </source>
</evidence>
<dbReference type="InterPro" id="IPR029478">
    <property type="entry name" value="TM1586_NiRdase"/>
</dbReference>
<dbReference type="Proteomes" id="UP000260812">
    <property type="component" value="Unassembled WGS sequence"/>
</dbReference>
<dbReference type="EMBL" id="QVLU01000036">
    <property type="protein sequence ID" value="RGE65376.1"/>
    <property type="molecule type" value="Genomic_DNA"/>
</dbReference>
<dbReference type="InterPro" id="IPR000415">
    <property type="entry name" value="Nitroreductase-like"/>
</dbReference>
<dbReference type="EMBL" id="QVLV01000004">
    <property type="protein sequence ID" value="RGE62606.1"/>
    <property type="molecule type" value="Genomic_DNA"/>
</dbReference>
<comment type="caution">
    <text evidence="2">The sequence shown here is derived from an EMBL/GenBank/DDBJ whole genome shotgun (WGS) entry which is preliminary data.</text>
</comment>
<evidence type="ECO:0000313" key="3">
    <source>
        <dbReference type="EMBL" id="RGE65376.1"/>
    </source>
</evidence>
<dbReference type="Gene3D" id="3.40.109.30">
    <property type="entry name" value="putative nitroreductase (tm1586), domain 2"/>
    <property type="match status" value="1"/>
</dbReference>
<proteinExistence type="predicted"/>
<dbReference type="RefSeq" id="WP_025489370.1">
    <property type="nucleotide sequence ID" value="NZ_JBKVAZ010000010.1"/>
</dbReference>
<dbReference type="SUPFAM" id="SSF55469">
    <property type="entry name" value="FMN-dependent nitroreductase-like"/>
    <property type="match status" value="2"/>
</dbReference>
<sequence>MDDLWYQMIFKRKSFHIFKDRQTISDIELRNIEENIKNFKSLDEGIKTAFQIVPAGKTSCKRGEEYCILLYSEKKGDYLRNIGYIGEQLDLYLASLNIGALWFGIGKTDAGNYNGLDFVIMIAIARVEESKFRKDMFKSKRKPLEQIWEGNCYQEIGNIVRFAPSACNTQPWKVVAEENKLTVYRYKQPGKRGIMPAAKVAYYNRIDMGIFLLFLELCLAHEGLRFERALFADADDDSAEMTLAAVYLIG</sequence>
<keyword evidence="4" id="KW-1185">Reference proteome</keyword>
<dbReference type="Proteomes" id="UP000261166">
    <property type="component" value="Unassembled WGS sequence"/>
</dbReference>